<evidence type="ECO:0000256" key="3">
    <source>
        <dbReference type="ARBA" id="ARBA00023239"/>
    </source>
</evidence>
<dbReference type="Gene3D" id="3.30.479.10">
    <property type="entry name" value="6-pyruvoyl tetrahydropterin synthase/QueD"/>
    <property type="match status" value="1"/>
</dbReference>
<keyword evidence="1 4" id="KW-0479">Metal-binding</keyword>
<keyword evidence="6" id="KW-1185">Reference proteome</keyword>
<keyword evidence="3" id="KW-0456">Lyase</keyword>
<evidence type="ECO:0000313" key="6">
    <source>
        <dbReference type="Proteomes" id="UP000001017"/>
    </source>
</evidence>
<keyword evidence="2 4" id="KW-0862">Zinc</keyword>
<reference evidence="5 6" key="1">
    <citation type="journal article" date="1999" name="Proc. Jpn. Acad.">
        <title>Determination of the complete genomic DNA sequence of Thermoplasma volvanium GSS1.</title>
        <authorList>
            <person name="Kawashima T."/>
            <person name="Yamamoto Y."/>
            <person name="Aramaki H."/>
            <person name="Nunoshiba T."/>
            <person name="Kawamoto T."/>
            <person name="Watanabe K."/>
            <person name="Yamazaki M."/>
            <person name="Kanehori K."/>
            <person name="Amano N."/>
            <person name="Ohya Y."/>
            <person name="Makino K."/>
            <person name="Suzuki M."/>
        </authorList>
    </citation>
    <scope>NUCLEOTIDE SEQUENCE [LARGE SCALE GENOMIC DNA]</scope>
    <source>
        <strain evidence="6">ATCC 51530 / DSM 4299 / JCM 9571 / NBRC 15438 / GSS1</strain>
    </source>
</reference>
<feature type="binding site" evidence="4">
    <location>
        <position position="18"/>
    </location>
    <ligand>
        <name>Zn(2+)</name>
        <dbReference type="ChEBI" id="CHEBI:29105"/>
    </ligand>
</feature>
<proteinExistence type="predicted"/>
<dbReference type="KEGG" id="tvo:TVG1150731"/>
<dbReference type="SUPFAM" id="SSF55620">
    <property type="entry name" value="Tetrahydrobiopterin biosynthesis enzymes-like"/>
    <property type="match status" value="1"/>
</dbReference>
<reference evidence="5 6" key="2">
    <citation type="journal article" date="2000" name="Proc. Natl. Acad. Sci. U.S.A.">
        <title>Archaeal adaptation to higher temperatures revealed by genomic sequence of Thermoplasma volcanium.</title>
        <authorList>
            <person name="Kawashima T."/>
            <person name="Amano N."/>
            <person name="Koike H."/>
            <person name="Makino S."/>
            <person name="Higuchi S."/>
            <person name="Kawashima-Ohya Y."/>
            <person name="Watanabe K."/>
            <person name="Yamazaki M."/>
            <person name="Kanehori K."/>
            <person name="Kawamoto T."/>
            <person name="Nunoshiba T."/>
            <person name="Yamamoto Y."/>
            <person name="Aramaki H."/>
            <person name="Makino K."/>
            <person name="Suzuki M."/>
        </authorList>
    </citation>
    <scope>NUCLEOTIDE SEQUENCE [LARGE SCALE GENOMIC DNA]</scope>
    <source>
        <strain evidence="6">ATCC 51530 / DSM 4299 / JCM 9571 / NBRC 15438 / GSS1</strain>
    </source>
</reference>
<evidence type="ECO:0000313" key="5">
    <source>
        <dbReference type="EMBL" id="BAB60261.1"/>
    </source>
</evidence>
<sequence length="159" mass="18264">MKLTVNGWYTNMRFSAAHFIPSHYKCSRLHGHDYGIIINVDGEMQDGMLIDFIELKNAIRSVINEMDHKLLVPGKANIAKYNESTNEYEISYNDKRMIIPAEYVYICDVYNTTSEELSRFVAEKVGAKIGKRKNLRSIEVSVEEGPGQGVFYSVDMRRD</sequence>
<feature type="binding site" evidence="4">
    <location>
        <position position="32"/>
    </location>
    <ligand>
        <name>Zn(2+)</name>
        <dbReference type="ChEBI" id="CHEBI:29105"/>
    </ligand>
</feature>
<dbReference type="RefSeq" id="WP_010917353.1">
    <property type="nucleotide sequence ID" value="NC_002689.2"/>
</dbReference>
<dbReference type="PaxDb" id="273116-14325357"/>
<dbReference type="eggNOG" id="arCOG02172">
    <property type="taxonomic scope" value="Archaea"/>
</dbReference>
<dbReference type="STRING" id="273116.gene:9381918"/>
<name>Q979P1_THEVO</name>
<comment type="cofactor">
    <cofactor evidence="4">
        <name>Zn(2+)</name>
        <dbReference type="ChEBI" id="CHEBI:29105"/>
    </cofactor>
    <text evidence="4">Binds 1 zinc ion per subunit.</text>
</comment>
<dbReference type="GO" id="GO:0016829">
    <property type="term" value="F:lyase activity"/>
    <property type="evidence" value="ECO:0007669"/>
    <property type="project" value="UniProtKB-KW"/>
</dbReference>
<dbReference type="OrthoDB" id="6529at2157"/>
<evidence type="ECO:0000256" key="1">
    <source>
        <dbReference type="ARBA" id="ARBA00022723"/>
    </source>
</evidence>
<dbReference type="Proteomes" id="UP000001017">
    <property type="component" value="Chromosome"/>
</dbReference>
<evidence type="ECO:0000256" key="4">
    <source>
        <dbReference type="PIRSR" id="PIRSR006113-2"/>
    </source>
</evidence>
<accession>Q979P1</accession>
<dbReference type="HOGENOM" id="CLU_111016_3_0_2"/>
<gene>
    <name evidence="5" type="ORF">TVG1150731</name>
</gene>
<dbReference type="PhylomeDB" id="Q979P1"/>
<dbReference type="InterPro" id="IPR038418">
    <property type="entry name" value="6-PTP_synth/QueD_sf"/>
</dbReference>
<protein>
    <submittedName>
        <fullName evidence="5">Uncharacterized protein</fullName>
    </submittedName>
</protein>
<feature type="binding site" evidence="4">
    <location>
        <position position="30"/>
    </location>
    <ligand>
        <name>Zn(2+)</name>
        <dbReference type="ChEBI" id="CHEBI:29105"/>
    </ligand>
</feature>
<dbReference type="PANTHER" id="PTHR12589">
    <property type="entry name" value="PYRUVOYL TETRAHYDROBIOPTERIN SYNTHASE"/>
    <property type="match status" value="1"/>
</dbReference>
<dbReference type="AlphaFoldDB" id="Q979P1"/>
<dbReference type="GO" id="GO:0046872">
    <property type="term" value="F:metal ion binding"/>
    <property type="evidence" value="ECO:0007669"/>
    <property type="project" value="UniProtKB-KW"/>
</dbReference>
<dbReference type="PIRSF" id="PIRSF006113">
    <property type="entry name" value="PTP_synth"/>
    <property type="match status" value="1"/>
</dbReference>
<evidence type="ECO:0000256" key="2">
    <source>
        <dbReference type="ARBA" id="ARBA00022833"/>
    </source>
</evidence>
<dbReference type="InterPro" id="IPR007115">
    <property type="entry name" value="6-PTP_synth/QueD"/>
</dbReference>
<dbReference type="Pfam" id="PF01242">
    <property type="entry name" value="PTPS"/>
    <property type="match status" value="1"/>
</dbReference>
<dbReference type="EMBL" id="BA000011">
    <property type="protein sequence ID" value="BAB60261.1"/>
    <property type="molecule type" value="Genomic_DNA"/>
</dbReference>
<dbReference type="PANTHER" id="PTHR12589:SF7">
    <property type="entry name" value="6-PYRUVOYL TETRAHYDROBIOPTERIN SYNTHASE"/>
    <property type="match status" value="1"/>
</dbReference>
<organism evidence="5 6">
    <name type="scientific">Thermoplasma volcanium (strain ATCC 51530 / DSM 4299 / JCM 9571 / NBRC 15438 / GSS1)</name>
    <dbReference type="NCBI Taxonomy" id="273116"/>
    <lineage>
        <taxon>Archaea</taxon>
        <taxon>Methanobacteriati</taxon>
        <taxon>Thermoplasmatota</taxon>
        <taxon>Thermoplasmata</taxon>
        <taxon>Thermoplasmatales</taxon>
        <taxon>Thermoplasmataceae</taxon>
        <taxon>Thermoplasma</taxon>
    </lineage>
</organism>
<dbReference type="GeneID" id="1441235"/>